<dbReference type="Proteomes" id="UP000000238">
    <property type="component" value="Chromosome"/>
</dbReference>
<sequence length="196" mass="22205">MVFFSLADTPEKAVNRVRIFIVLSTLFLMVSCGGEPLEVKTYTKDGLTMTIPGSWRATEDSYQTWGTRFLSFDAVDDAIVNVEIYTAENVRDLKKEDNFGLQKLVKQYNRLSDSFLVAASEKSEPVFREISRLGLNGIEQSGTAKFLDIDASYVKEFYLVNKENGEAFFIAVEASPDEHKLMNQEIDLFLSKLIEN</sequence>
<name>Q2SHW5_HAHCH</name>
<organism evidence="1 2">
    <name type="scientific">Hahella chejuensis (strain KCTC 2396)</name>
    <dbReference type="NCBI Taxonomy" id="349521"/>
    <lineage>
        <taxon>Bacteria</taxon>
        <taxon>Pseudomonadati</taxon>
        <taxon>Pseudomonadota</taxon>
        <taxon>Gammaproteobacteria</taxon>
        <taxon>Oceanospirillales</taxon>
        <taxon>Hahellaceae</taxon>
        <taxon>Hahella</taxon>
    </lineage>
</organism>
<accession>Q2SHW5</accession>
<dbReference type="EMBL" id="CP000155">
    <property type="protein sequence ID" value="ABC29759.1"/>
    <property type="molecule type" value="Genomic_DNA"/>
</dbReference>
<protein>
    <recommendedName>
        <fullName evidence="3">PsbP C-terminal domain-containing protein</fullName>
    </recommendedName>
</protein>
<dbReference type="HOGENOM" id="CLU_1388528_0_0_6"/>
<proteinExistence type="predicted"/>
<dbReference type="KEGG" id="hch:HCH_02990"/>
<reference evidence="1 2" key="1">
    <citation type="journal article" date="2005" name="Nucleic Acids Res.">
        <title>Genomic blueprint of Hahella chejuensis, a marine microbe producing an algicidal agent.</title>
        <authorList>
            <person name="Jeong H."/>
            <person name="Yim J.H."/>
            <person name="Lee C."/>
            <person name="Choi S.-H."/>
            <person name="Park Y.K."/>
            <person name="Yoon S.H."/>
            <person name="Hur C.-G."/>
            <person name="Kang H.-Y."/>
            <person name="Kim D."/>
            <person name="Lee H.H."/>
            <person name="Park K.H."/>
            <person name="Park S.-H."/>
            <person name="Park H.-S."/>
            <person name="Lee H.K."/>
            <person name="Oh T.K."/>
            <person name="Kim J.F."/>
        </authorList>
    </citation>
    <scope>NUCLEOTIDE SEQUENCE [LARGE SCALE GENOMIC DNA]</scope>
    <source>
        <strain evidence="1 2">KCTC 2396</strain>
    </source>
</reference>
<evidence type="ECO:0000313" key="1">
    <source>
        <dbReference type="EMBL" id="ABC29759.1"/>
    </source>
</evidence>
<evidence type="ECO:0000313" key="2">
    <source>
        <dbReference type="Proteomes" id="UP000000238"/>
    </source>
</evidence>
<gene>
    <name evidence="1" type="ordered locus">HCH_02990</name>
</gene>
<dbReference type="AlphaFoldDB" id="Q2SHW5"/>
<dbReference type="RefSeq" id="WP_011396828.1">
    <property type="nucleotide sequence ID" value="NC_007645.1"/>
</dbReference>
<keyword evidence="2" id="KW-1185">Reference proteome</keyword>
<evidence type="ECO:0008006" key="3">
    <source>
        <dbReference type="Google" id="ProtNLM"/>
    </source>
</evidence>
<dbReference type="STRING" id="349521.HCH_02990"/>